<dbReference type="Pfam" id="PF03101">
    <property type="entry name" value="FAR1"/>
    <property type="match status" value="1"/>
</dbReference>
<dbReference type="PANTHER" id="PTHR46328">
    <property type="entry name" value="FAR-RED IMPAIRED RESPONSIVE (FAR1) FAMILY PROTEIN-RELATED"/>
    <property type="match status" value="1"/>
</dbReference>
<proteinExistence type="predicted"/>
<dbReference type="Proteomes" id="UP000834106">
    <property type="component" value="Chromosome 5"/>
</dbReference>
<evidence type="ECO:0000313" key="4">
    <source>
        <dbReference type="EMBL" id="CAI9760687.1"/>
    </source>
</evidence>
<dbReference type="InterPro" id="IPR004330">
    <property type="entry name" value="FAR1_DNA_bnd_dom"/>
</dbReference>
<reference evidence="4" key="1">
    <citation type="submission" date="2023-05" db="EMBL/GenBank/DDBJ databases">
        <authorList>
            <person name="Huff M."/>
        </authorList>
    </citation>
    <scope>NUCLEOTIDE SEQUENCE</scope>
</reference>
<name>A0AAD1Z5B7_9LAMI</name>
<dbReference type="PANTHER" id="PTHR46328:SF9">
    <property type="entry name" value="FAR-RED IMPAIRED RESPONSIVE (FAR1) FAMILY PROTEIN"/>
    <property type="match status" value="1"/>
</dbReference>
<protein>
    <recommendedName>
        <fullName evidence="3">FAR1 domain-containing protein</fullName>
    </recommendedName>
</protein>
<feature type="coiled-coil region" evidence="1">
    <location>
        <begin position="205"/>
        <end position="257"/>
    </location>
</feature>
<feature type="region of interest" description="Disordered" evidence="2">
    <location>
        <begin position="1"/>
        <end position="29"/>
    </location>
</feature>
<evidence type="ECO:0000313" key="5">
    <source>
        <dbReference type="Proteomes" id="UP000834106"/>
    </source>
</evidence>
<dbReference type="AlphaFoldDB" id="A0AAD1Z5B7"/>
<feature type="domain" description="FAR1" evidence="3">
    <location>
        <begin position="131"/>
        <end position="177"/>
    </location>
</feature>
<evidence type="ECO:0000259" key="3">
    <source>
        <dbReference type="Pfam" id="PF03101"/>
    </source>
</evidence>
<sequence length="263" mass="29239">MQPGLGPTKTRSGGGHPSTPPSSSSSSSAVSTPLKFKFVLYEAAQFWMDFEIDSIVGSSIDIVARSDDGDAILGTSADGALQHGLDIKVNEDSSGGDLFPQDGPQTINSLGPADEPYVGQEFESEAEAHAFYNAYATRVGFIIRVSKLSRSRRDGSAIGRALVCNKEGFRMPDKREKIEHTHPLYPGKVRKDLIYDQYPNEHDKIRELTQQLAIEKKKAATYKRQLEIIFEHIEEHNQSLSKKIQAIVDNVREMESKEQRSDR</sequence>
<evidence type="ECO:0000256" key="1">
    <source>
        <dbReference type="SAM" id="Coils"/>
    </source>
</evidence>
<keyword evidence="5" id="KW-1185">Reference proteome</keyword>
<accession>A0AAD1Z5B7</accession>
<organism evidence="4 5">
    <name type="scientific">Fraxinus pennsylvanica</name>
    <dbReference type="NCBI Taxonomy" id="56036"/>
    <lineage>
        <taxon>Eukaryota</taxon>
        <taxon>Viridiplantae</taxon>
        <taxon>Streptophyta</taxon>
        <taxon>Embryophyta</taxon>
        <taxon>Tracheophyta</taxon>
        <taxon>Spermatophyta</taxon>
        <taxon>Magnoliopsida</taxon>
        <taxon>eudicotyledons</taxon>
        <taxon>Gunneridae</taxon>
        <taxon>Pentapetalae</taxon>
        <taxon>asterids</taxon>
        <taxon>lamiids</taxon>
        <taxon>Lamiales</taxon>
        <taxon>Oleaceae</taxon>
        <taxon>Oleeae</taxon>
        <taxon>Fraxinus</taxon>
    </lineage>
</organism>
<dbReference type="EMBL" id="OU503040">
    <property type="protein sequence ID" value="CAI9760687.1"/>
    <property type="molecule type" value="Genomic_DNA"/>
</dbReference>
<keyword evidence="1" id="KW-0175">Coiled coil</keyword>
<gene>
    <name evidence="4" type="ORF">FPE_LOCUS8117</name>
</gene>
<evidence type="ECO:0000256" key="2">
    <source>
        <dbReference type="SAM" id="MobiDB-lite"/>
    </source>
</evidence>